<evidence type="ECO:0000256" key="4">
    <source>
        <dbReference type="ARBA" id="ARBA00022723"/>
    </source>
</evidence>
<dbReference type="InterPro" id="IPR023885">
    <property type="entry name" value="4Fe4S-binding_SPASM_dom"/>
</dbReference>
<dbReference type="InterPro" id="IPR013785">
    <property type="entry name" value="Aldolase_TIM"/>
</dbReference>
<organism evidence="8 9">
    <name type="scientific">Pelotomaculum thermopropionicum (strain DSM 13744 / JCM 10971 / SI)</name>
    <dbReference type="NCBI Taxonomy" id="370438"/>
    <lineage>
        <taxon>Bacteria</taxon>
        <taxon>Bacillati</taxon>
        <taxon>Bacillota</taxon>
        <taxon>Clostridia</taxon>
        <taxon>Eubacteriales</taxon>
        <taxon>Desulfotomaculaceae</taxon>
        <taxon>Pelotomaculum</taxon>
    </lineage>
</organism>
<evidence type="ECO:0000256" key="3">
    <source>
        <dbReference type="ARBA" id="ARBA00022691"/>
    </source>
</evidence>
<dbReference type="HOGENOM" id="CLU_009273_3_1_9"/>
<sequence>MGPGAGLWRGKTFLDLFMKNKRGLKQVKPSMYNFIWPADDPAKVMIFNSLTTALAEVEKTHLDLLDLPRFDYDTLPDAARRFAEGLKQGGFVLDDAADELKILKFAYNSNKYNRMAIGFTVAPTLRCNFACTYCYEQAGENGDRRDGQNAFMPEHVREELLKFIAQAAKTVKAVYITWYGGEPLLGREIIFDLSQKIIAVTEENKIAYSAGMITNGYLLAEDPDLVQKLKDSRIKFFQITLDGPPETHNRRRMLKGGNGPTFDRILEGVKLLAANGMEVGLRINVDRSNMEEALKLLDLLEENNLQDISVHLGHVHADTAGCKSIESSCATMEEFTAFNQTFRETLRQRGFKTGQPPYYPGIAHACGANRVNAFVLDPDGDMYKCWSEIGDKPARIGNIVGFKQRGKDERMREIRWLTWEPFEYADCLACKVLPVCMGGCGYRAMFVNKDRPACGEWKYSLEHYVRARYHREKNLKAEANLPKMA</sequence>
<evidence type="ECO:0000256" key="6">
    <source>
        <dbReference type="ARBA" id="ARBA00023014"/>
    </source>
</evidence>
<dbReference type="eggNOG" id="COG0641">
    <property type="taxonomic scope" value="Bacteria"/>
</dbReference>
<dbReference type="GO" id="GO:0003824">
    <property type="term" value="F:catalytic activity"/>
    <property type="evidence" value="ECO:0007669"/>
    <property type="project" value="InterPro"/>
</dbReference>
<dbReference type="AlphaFoldDB" id="A5CZM3"/>
<keyword evidence="2" id="KW-0004">4Fe-4S</keyword>
<evidence type="ECO:0000256" key="5">
    <source>
        <dbReference type="ARBA" id="ARBA00023004"/>
    </source>
</evidence>
<dbReference type="NCBIfam" id="TIGR04085">
    <property type="entry name" value="rSAM_more_4Fe4S"/>
    <property type="match status" value="1"/>
</dbReference>
<dbReference type="Gene3D" id="3.20.20.70">
    <property type="entry name" value="Aldolase class I"/>
    <property type="match status" value="1"/>
</dbReference>
<dbReference type="Pfam" id="PF04055">
    <property type="entry name" value="Radical_SAM"/>
    <property type="match status" value="1"/>
</dbReference>
<keyword evidence="4" id="KW-0479">Metal-binding</keyword>
<dbReference type="EMBL" id="AP009389">
    <property type="protein sequence ID" value="BAF60549.1"/>
    <property type="molecule type" value="Genomic_DNA"/>
</dbReference>
<dbReference type="GO" id="GO:0046872">
    <property type="term" value="F:metal ion binding"/>
    <property type="evidence" value="ECO:0007669"/>
    <property type="project" value="UniProtKB-KW"/>
</dbReference>
<dbReference type="PANTHER" id="PTHR43787:SF3">
    <property type="entry name" value="ARYLSULFATASE REGULATORY PROTEIN"/>
    <property type="match status" value="1"/>
</dbReference>
<feature type="domain" description="Radical SAM core" evidence="7">
    <location>
        <begin position="111"/>
        <end position="356"/>
    </location>
</feature>
<dbReference type="PROSITE" id="PS51918">
    <property type="entry name" value="RADICAL_SAM"/>
    <property type="match status" value="1"/>
</dbReference>
<dbReference type="SFLD" id="SFLDG01067">
    <property type="entry name" value="SPASM/twitch_domain_containing"/>
    <property type="match status" value="1"/>
</dbReference>
<dbReference type="GO" id="GO:0051539">
    <property type="term" value="F:4 iron, 4 sulfur cluster binding"/>
    <property type="evidence" value="ECO:0007669"/>
    <property type="project" value="UniProtKB-KW"/>
</dbReference>
<dbReference type="Proteomes" id="UP000006556">
    <property type="component" value="Chromosome"/>
</dbReference>
<gene>
    <name evidence="8" type="primary">AslB</name>
    <name evidence="8" type="ordered locus">PTH_2368</name>
</gene>
<protein>
    <submittedName>
        <fullName evidence="8">Arylsulfatase regulator</fullName>
    </submittedName>
</protein>
<keyword evidence="5" id="KW-0408">Iron</keyword>
<proteinExistence type="predicted"/>
<evidence type="ECO:0000313" key="8">
    <source>
        <dbReference type="EMBL" id="BAF60549.1"/>
    </source>
</evidence>
<evidence type="ECO:0000259" key="7">
    <source>
        <dbReference type="PROSITE" id="PS51918"/>
    </source>
</evidence>
<dbReference type="InterPro" id="IPR006638">
    <property type="entry name" value="Elp3/MiaA/NifB-like_rSAM"/>
</dbReference>
<dbReference type="SFLD" id="SFLDS00029">
    <property type="entry name" value="Radical_SAM"/>
    <property type="match status" value="1"/>
</dbReference>
<accession>A5CZM3</accession>
<dbReference type="SFLD" id="SFLDG01386">
    <property type="entry name" value="main_SPASM_domain-containing"/>
    <property type="match status" value="1"/>
</dbReference>
<comment type="cofactor">
    <cofactor evidence="1">
        <name>[4Fe-4S] cluster</name>
        <dbReference type="ChEBI" id="CHEBI:49883"/>
    </cofactor>
</comment>
<dbReference type="KEGG" id="pth:PTH_2368"/>
<evidence type="ECO:0000256" key="1">
    <source>
        <dbReference type="ARBA" id="ARBA00001966"/>
    </source>
</evidence>
<dbReference type="STRING" id="370438.PTH_2368"/>
<dbReference type="SUPFAM" id="SSF102114">
    <property type="entry name" value="Radical SAM enzymes"/>
    <property type="match status" value="1"/>
</dbReference>
<evidence type="ECO:0000256" key="2">
    <source>
        <dbReference type="ARBA" id="ARBA00022485"/>
    </source>
</evidence>
<reference evidence="9" key="1">
    <citation type="journal article" date="2008" name="Genome Res.">
        <title>The genome of Pelotomaculum thermopropionicum reveals niche-associated evolution in anaerobic microbiota.</title>
        <authorList>
            <person name="Kosaka T."/>
            <person name="Kato S."/>
            <person name="Shimoyama T."/>
            <person name="Ishii S."/>
            <person name="Abe T."/>
            <person name="Watanabe K."/>
        </authorList>
    </citation>
    <scope>NUCLEOTIDE SEQUENCE [LARGE SCALE GENOMIC DNA]</scope>
    <source>
        <strain evidence="9">DSM 13744 / JCM 10971 / SI</strain>
    </source>
</reference>
<dbReference type="InterPro" id="IPR007197">
    <property type="entry name" value="rSAM"/>
</dbReference>
<dbReference type="PANTHER" id="PTHR43787">
    <property type="entry name" value="FEMO COFACTOR BIOSYNTHESIS PROTEIN NIFB-RELATED"/>
    <property type="match status" value="1"/>
</dbReference>
<keyword evidence="6" id="KW-0411">Iron-sulfur</keyword>
<keyword evidence="3" id="KW-0949">S-adenosyl-L-methionine</keyword>
<evidence type="ECO:0000313" key="9">
    <source>
        <dbReference type="Proteomes" id="UP000006556"/>
    </source>
</evidence>
<dbReference type="UniPathway" id="UPA00782"/>
<keyword evidence="9" id="KW-1185">Reference proteome</keyword>
<dbReference type="SMART" id="SM00729">
    <property type="entry name" value="Elp3"/>
    <property type="match status" value="1"/>
</dbReference>
<name>A5CZM3_PELTS</name>
<dbReference type="CDD" id="cd01335">
    <property type="entry name" value="Radical_SAM"/>
    <property type="match status" value="1"/>
</dbReference>
<dbReference type="InterPro" id="IPR058240">
    <property type="entry name" value="rSAM_sf"/>
</dbReference>